<organism evidence="2 3">
    <name type="scientific">Liparis tanakae</name>
    <name type="common">Tanaka's snailfish</name>
    <dbReference type="NCBI Taxonomy" id="230148"/>
    <lineage>
        <taxon>Eukaryota</taxon>
        <taxon>Metazoa</taxon>
        <taxon>Chordata</taxon>
        <taxon>Craniata</taxon>
        <taxon>Vertebrata</taxon>
        <taxon>Euteleostomi</taxon>
        <taxon>Actinopterygii</taxon>
        <taxon>Neopterygii</taxon>
        <taxon>Teleostei</taxon>
        <taxon>Neoteleostei</taxon>
        <taxon>Acanthomorphata</taxon>
        <taxon>Eupercaria</taxon>
        <taxon>Perciformes</taxon>
        <taxon>Cottioidei</taxon>
        <taxon>Cottales</taxon>
        <taxon>Liparidae</taxon>
        <taxon>Liparis</taxon>
    </lineage>
</organism>
<name>A0A4Z2IGA7_9TELE</name>
<accession>A0A4Z2IGA7</accession>
<gene>
    <name evidence="2" type="ORF">EYF80_012870</name>
</gene>
<keyword evidence="1" id="KW-0732">Signal</keyword>
<protein>
    <submittedName>
        <fullName evidence="2">Uncharacterized protein</fullName>
    </submittedName>
</protein>
<comment type="caution">
    <text evidence="2">The sequence shown here is derived from an EMBL/GenBank/DDBJ whole genome shotgun (WGS) entry which is preliminary data.</text>
</comment>
<reference evidence="2 3" key="1">
    <citation type="submission" date="2019-03" db="EMBL/GenBank/DDBJ databases">
        <title>First draft genome of Liparis tanakae, snailfish: a comprehensive survey of snailfish specific genes.</title>
        <authorList>
            <person name="Kim W."/>
            <person name="Song I."/>
            <person name="Jeong J.-H."/>
            <person name="Kim D."/>
            <person name="Kim S."/>
            <person name="Ryu S."/>
            <person name="Song J.Y."/>
            <person name="Lee S.K."/>
        </authorList>
    </citation>
    <scope>NUCLEOTIDE SEQUENCE [LARGE SCALE GENOMIC DNA]</scope>
    <source>
        <tissue evidence="2">Muscle</tissue>
    </source>
</reference>
<dbReference type="EMBL" id="SRLO01000089">
    <property type="protein sequence ID" value="TNN76817.1"/>
    <property type="molecule type" value="Genomic_DNA"/>
</dbReference>
<evidence type="ECO:0000313" key="3">
    <source>
        <dbReference type="Proteomes" id="UP000314294"/>
    </source>
</evidence>
<dbReference type="AlphaFoldDB" id="A0A4Z2IGA7"/>
<sequence>MFTLKLVEALLTGQCAEAVHPSVVGCEVVGLHVYPEELDVPCHLSSRDLAEPLEDDYGLVPEEVCQQEDRDEEHQAGIMQIQNCGVIVAEEEEEEDRTKLRGEMAVGCDRLSIATCDEDGVTPKRVRNHAPQWETLGKARIGLAMNSTIGPAA</sequence>
<feature type="signal peptide" evidence="1">
    <location>
        <begin position="1"/>
        <end position="18"/>
    </location>
</feature>
<keyword evidence="3" id="KW-1185">Reference proteome</keyword>
<proteinExistence type="predicted"/>
<dbReference type="Proteomes" id="UP000314294">
    <property type="component" value="Unassembled WGS sequence"/>
</dbReference>
<evidence type="ECO:0000313" key="2">
    <source>
        <dbReference type="EMBL" id="TNN76817.1"/>
    </source>
</evidence>
<evidence type="ECO:0000256" key="1">
    <source>
        <dbReference type="SAM" id="SignalP"/>
    </source>
</evidence>
<feature type="chain" id="PRO_5021224535" evidence="1">
    <location>
        <begin position="19"/>
        <end position="153"/>
    </location>
</feature>